<protein>
    <recommendedName>
        <fullName evidence="3">Furin-like protease 2</fullName>
    </recommendedName>
</protein>
<feature type="non-terminal residue" evidence="1">
    <location>
        <position position="179"/>
    </location>
</feature>
<evidence type="ECO:0008006" key="3">
    <source>
        <dbReference type="Google" id="ProtNLM"/>
    </source>
</evidence>
<dbReference type="OrthoDB" id="6051334at2759"/>
<dbReference type="InterPro" id="IPR006212">
    <property type="entry name" value="Furin_repeat"/>
</dbReference>
<sequence>KCSSKCLHCGINECLECHSGFLLQKGECQKECQKGYFQSSDKRCLECHRTCETCNGGDIGSCTSCKAPYIKQGSLCVSSCPPLTFQHLGTCASCHESCSQCLDSTRFSCLKCSNKAEILLPNTSSMEMKNESPHLDALREVTKPDHDTESPFITDKRKSVGRCVTSCPDGYKLHGSLCL</sequence>
<proteinExistence type="predicted"/>
<dbReference type="Proteomes" id="UP000326759">
    <property type="component" value="Unassembled WGS sequence"/>
</dbReference>
<reference evidence="1 2" key="1">
    <citation type="journal article" date="2019" name="PLoS Biol.">
        <title>Sex chromosomes control vertical transmission of feminizing Wolbachia symbionts in an isopod.</title>
        <authorList>
            <person name="Becking T."/>
            <person name="Chebbi M.A."/>
            <person name="Giraud I."/>
            <person name="Moumen B."/>
            <person name="Laverre T."/>
            <person name="Caubet Y."/>
            <person name="Peccoud J."/>
            <person name="Gilbert C."/>
            <person name="Cordaux R."/>
        </authorList>
    </citation>
    <scope>NUCLEOTIDE SEQUENCE [LARGE SCALE GENOMIC DNA]</scope>
    <source>
        <strain evidence="1">ANa2</strain>
        <tissue evidence="1">Whole body excluding digestive tract and cuticle</tissue>
    </source>
</reference>
<feature type="non-terminal residue" evidence="1">
    <location>
        <position position="1"/>
    </location>
</feature>
<evidence type="ECO:0000313" key="1">
    <source>
        <dbReference type="EMBL" id="KAB7500160.1"/>
    </source>
</evidence>
<dbReference type="CDD" id="cd00064">
    <property type="entry name" value="FU"/>
    <property type="match status" value="1"/>
</dbReference>
<dbReference type="AlphaFoldDB" id="A0A5N5T5C0"/>
<dbReference type="InterPro" id="IPR009030">
    <property type="entry name" value="Growth_fac_rcpt_cys_sf"/>
</dbReference>
<dbReference type="PANTHER" id="PTHR15332">
    <property type="entry name" value="PROPROTEIN CONVERTASE SUBTILISIN_KEXIN TYPE 5-LIKE"/>
    <property type="match status" value="1"/>
</dbReference>
<dbReference type="SUPFAM" id="SSF57184">
    <property type="entry name" value="Growth factor receptor domain"/>
    <property type="match status" value="1"/>
</dbReference>
<dbReference type="SMART" id="SM00261">
    <property type="entry name" value="FU"/>
    <property type="match status" value="3"/>
</dbReference>
<evidence type="ECO:0000313" key="2">
    <source>
        <dbReference type="Proteomes" id="UP000326759"/>
    </source>
</evidence>
<accession>A0A5N5T5C0</accession>
<dbReference type="Gene3D" id="2.10.220.10">
    <property type="entry name" value="Hormone Receptor, Insulin-like Growth Factor Receptor 1, Chain A, domain 2"/>
    <property type="match status" value="2"/>
</dbReference>
<name>A0A5N5T5C0_9CRUS</name>
<organism evidence="1 2">
    <name type="scientific">Armadillidium nasatum</name>
    <dbReference type="NCBI Taxonomy" id="96803"/>
    <lineage>
        <taxon>Eukaryota</taxon>
        <taxon>Metazoa</taxon>
        <taxon>Ecdysozoa</taxon>
        <taxon>Arthropoda</taxon>
        <taxon>Crustacea</taxon>
        <taxon>Multicrustacea</taxon>
        <taxon>Malacostraca</taxon>
        <taxon>Eumalacostraca</taxon>
        <taxon>Peracarida</taxon>
        <taxon>Isopoda</taxon>
        <taxon>Oniscidea</taxon>
        <taxon>Crinocheta</taxon>
        <taxon>Armadillidiidae</taxon>
        <taxon>Armadillidium</taxon>
    </lineage>
</organism>
<comment type="caution">
    <text evidence="1">The sequence shown here is derived from an EMBL/GenBank/DDBJ whole genome shotgun (WGS) entry which is preliminary data.</text>
</comment>
<keyword evidence="2" id="KW-1185">Reference proteome</keyword>
<gene>
    <name evidence="1" type="ORF">Anas_09402</name>
</gene>
<dbReference type="PANTHER" id="PTHR15332:SF175">
    <property type="entry name" value="PROPROTEIN CONVERTASE SUBTILISIN_KEXIN TYPE 5-LIKE"/>
    <property type="match status" value="1"/>
</dbReference>
<dbReference type="EMBL" id="SEYY01014999">
    <property type="protein sequence ID" value="KAB7500160.1"/>
    <property type="molecule type" value="Genomic_DNA"/>
</dbReference>